<reference evidence="3 4" key="1">
    <citation type="submission" date="2017-08" db="EMBL/GenBank/DDBJ databases">
        <title>Pusillimonas indicus sp. nov., a member of the family Alcaligenaceae isolated from surface seawater.</title>
        <authorList>
            <person name="Li J."/>
        </authorList>
    </citation>
    <scope>NUCLEOTIDE SEQUENCE [LARGE SCALE GENOMIC DNA]</scope>
    <source>
        <strain evidence="3 4">L52-1-41</strain>
    </source>
</reference>
<dbReference type="Pfam" id="PF10671">
    <property type="entry name" value="TcpQ"/>
    <property type="match status" value="1"/>
</dbReference>
<protein>
    <recommendedName>
        <fullName evidence="2">Toxin co-regulated pilus biosynthesis protein Q C-terminal domain-containing protein</fullName>
    </recommendedName>
</protein>
<feature type="signal peptide" evidence="1">
    <location>
        <begin position="1"/>
        <end position="23"/>
    </location>
</feature>
<feature type="chain" id="PRO_5017410422" description="Toxin co-regulated pilus biosynthesis protein Q C-terminal domain-containing protein" evidence="1">
    <location>
        <begin position="24"/>
        <end position="314"/>
    </location>
</feature>
<name>A0A3A1YS14_9BURK</name>
<dbReference type="Gene3D" id="3.55.50.70">
    <property type="match status" value="1"/>
</dbReference>
<feature type="domain" description="Toxin co-regulated pilus biosynthesis protein Q C-terminal" evidence="2">
    <location>
        <begin position="207"/>
        <end position="284"/>
    </location>
</feature>
<dbReference type="EMBL" id="NQYH01000005">
    <property type="protein sequence ID" value="RIY41002.1"/>
    <property type="molecule type" value="Genomic_DNA"/>
</dbReference>
<dbReference type="RefSeq" id="WP_119516003.1">
    <property type="nucleotide sequence ID" value="NZ_NQYH01000005.1"/>
</dbReference>
<evidence type="ECO:0000313" key="3">
    <source>
        <dbReference type="EMBL" id="RIY41002.1"/>
    </source>
</evidence>
<evidence type="ECO:0000313" key="4">
    <source>
        <dbReference type="Proteomes" id="UP000266206"/>
    </source>
</evidence>
<accession>A0A3A1YS14</accession>
<evidence type="ECO:0000256" key="1">
    <source>
        <dbReference type="SAM" id="SignalP"/>
    </source>
</evidence>
<dbReference type="AlphaFoldDB" id="A0A3A1YS14"/>
<proteinExistence type="predicted"/>
<gene>
    <name evidence="3" type="ORF">CJP73_07600</name>
</gene>
<evidence type="ECO:0000259" key="2">
    <source>
        <dbReference type="Pfam" id="PF10671"/>
    </source>
</evidence>
<organism evidence="3 4">
    <name type="scientific">Neopusillimonas maritima</name>
    <dbReference type="NCBI Taxonomy" id="2026239"/>
    <lineage>
        <taxon>Bacteria</taxon>
        <taxon>Pseudomonadati</taxon>
        <taxon>Pseudomonadota</taxon>
        <taxon>Betaproteobacteria</taxon>
        <taxon>Burkholderiales</taxon>
        <taxon>Alcaligenaceae</taxon>
        <taxon>Neopusillimonas</taxon>
    </lineage>
</organism>
<sequence length="314" mass="34030">MKTHYLRISTALAALAVHGASLAFIDERTPEPEPMQAQPLMMSDASQALFEQSNTGPIQADPNLIGTFDEAIWKAPYPGPFGAMPIADAVIAQVVPIRGAIKLDGDAQLLSRKVSLVQGQSRYETLLQMAKQAGLSIDLSQGNEVRILPARVGASAQTVASEQIRVTESAVTTDSQGNPVPVPGTEVEVQVEQVNPQAQEAIVPDPTWVIDRGVMLSAGMRKWFEEQGWQLVWRAKVDYQIVAPVRITDDFLSAVDKMLDAYKNADRPLIGYAHEAQRVIVVTEPGLKNASVERRPIAVTAPEGAAQVNEFDGE</sequence>
<dbReference type="InterPro" id="IPR018927">
    <property type="entry name" value="Pilus_synth_Q_C"/>
</dbReference>
<dbReference type="Proteomes" id="UP000266206">
    <property type="component" value="Unassembled WGS sequence"/>
</dbReference>
<dbReference type="OrthoDB" id="5791855at2"/>
<comment type="caution">
    <text evidence="3">The sequence shown here is derived from an EMBL/GenBank/DDBJ whole genome shotgun (WGS) entry which is preliminary data.</text>
</comment>
<keyword evidence="1" id="KW-0732">Signal</keyword>